<feature type="transmembrane region" description="Helical" evidence="1">
    <location>
        <begin position="294"/>
        <end position="320"/>
    </location>
</feature>
<protein>
    <submittedName>
        <fullName evidence="2">Uncharacterized protein</fullName>
    </submittedName>
</protein>
<gene>
    <name evidence="2" type="ORF">Fcan01_25704</name>
</gene>
<name>A0A226D415_FOLCA</name>
<keyword evidence="3" id="KW-1185">Reference proteome</keyword>
<feature type="transmembrane region" description="Helical" evidence="1">
    <location>
        <begin position="44"/>
        <end position="71"/>
    </location>
</feature>
<proteinExistence type="predicted"/>
<comment type="caution">
    <text evidence="2">The sequence shown here is derived from an EMBL/GenBank/DDBJ whole genome shotgun (WGS) entry which is preliminary data.</text>
</comment>
<feature type="transmembrane region" description="Helical" evidence="1">
    <location>
        <begin position="132"/>
        <end position="155"/>
    </location>
</feature>
<feature type="transmembrane region" description="Helical" evidence="1">
    <location>
        <begin position="349"/>
        <end position="367"/>
    </location>
</feature>
<accession>A0A226D415</accession>
<keyword evidence="1" id="KW-0472">Membrane</keyword>
<reference evidence="2 3" key="1">
    <citation type="submission" date="2015-12" db="EMBL/GenBank/DDBJ databases">
        <title>The genome of Folsomia candida.</title>
        <authorList>
            <person name="Faddeeva A."/>
            <person name="Derks M.F."/>
            <person name="Anvar Y."/>
            <person name="Smit S."/>
            <person name="Van Straalen N."/>
            <person name="Roelofs D."/>
        </authorList>
    </citation>
    <scope>NUCLEOTIDE SEQUENCE [LARGE SCALE GENOMIC DNA]</scope>
    <source>
        <strain evidence="2 3">VU population</strain>
        <tissue evidence="2">Whole body</tissue>
    </source>
</reference>
<dbReference type="EMBL" id="LNIX01000038">
    <property type="protein sequence ID" value="OXA39558.1"/>
    <property type="molecule type" value="Genomic_DNA"/>
</dbReference>
<evidence type="ECO:0000256" key="1">
    <source>
        <dbReference type="SAM" id="Phobius"/>
    </source>
</evidence>
<dbReference type="Proteomes" id="UP000198287">
    <property type="component" value="Unassembled WGS sequence"/>
</dbReference>
<feature type="transmembrane region" description="Helical" evidence="1">
    <location>
        <begin position="83"/>
        <end position="106"/>
    </location>
</feature>
<evidence type="ECO:0000313" key="2">
    <source>
        <dbReference type="EMBL" id="OXA39558.1"/>
    </source>
</evidence>
<dbReference type="AlphaFoldDB" id="A0A226D415"/>
<sequence length="392" mass="45181">MVVTPLMWRSLDRFNHLFGFMVTNPIEYDAKKRRFQFNQVSIKMWPYICSIAILFLSVFLPCMVLGIFRFLDLIQISLTNVMVLLIALLVSGGCLMVELITVIMGYKLVGLVNCVIETEKKLKNPTPGSTDVLGATLIAVVTILGFYPYVTFVFVHYSQLDPLFQFQQLITHYWPSPDNFPISKFVMMTILRPLLALISMFQACRFIAILFCGGAVASISLLDSITHMERISNRFWVRSYAWEILHNHAIIQILLQWSSDVLHSLVAIFQFGGFVSVPLNYMALKMYSAMPFRIYLALTVVCILLPLSHQVLLPILISVYEGEVNLHRKWRRSLCFCGDTRYLVRRIKATRILRVYCSILSYNFYFLKKSTKLRYQYTILSYTISALLSGNE</sequence>
<evidence type="ECO:0000313" key="3">
    <source>
        <dbReference type="Proteomes" id="UP000198287"/>
    </source>
</evidence>
<organism evidence="2 3">
    <name type="scientific">Folsomia candida</name>
    <name type="common">Springtail</name>
    <dbReference type="NCBI Taxonomy" id="158441"/>
    <lineage>
        <taxon>Eukaryota</taxon>
        <taxon>Metazoa</taxon>
        <taxon>Ecdysozoa</taxon>
        <taxon>Arthropoda</taxon>
        <taxon>Hexapoda</taxon>
        <taxon>Collembola</taxon>
        <taxon>Entomobryomorpha</taxon>
        <taxon>Isotomoidea</taxon>
        <taxon>Isotomidae</taxon>
        <taxon>Proisotominae</taxon>
        <taxon>Folsomia</taxon>
    </lineage>
</organism>
<feature type="transmembrane region" description="Helical" evidence="1">
    <location>
        <begin position="194"/>
        <end position="222"/>
    </location>
</feature>
<keyword evidence="1" id="KW-0812">Transmembrane</keyword>
<keyword evidence="1" id="KW-1133">Transmembrane helix</keyword>
<feature type="transmembrane region" description="Helical" evidence="1">
    <location>
        <begin position="261"/>
        <end position="282"/>
    </location>
</feature>